<feature type="compositionally biased region" description="Low complexity" evidence="1">
    <location>
        <begin position="343"/>
        <end position="367"/>
    </location>
</feature>
<feature type="region of interest" description="Disordered" evidence="1">
    <location>
        <begin position="247"/>
        <end position="266"/>
    </location>
</feature>
<evidence type="ECO:0000256" key="1">
    <source>
        <dbReference type="SAM" id="MobiDB-lite"/>
    </source>
</evidence>
<feature type="region of interest" description="Disordered" evidence="1">
    <location>
        <begin position="123"/>
        <end position="175"/>
    </location>
</feature>
<feature type="region of interest" description="Disordered" evidence="1">
    <location>
        <begin position="188"/>
        <end position="211"/>
    </location>
</feature>
<keyword evidence="3" id="KW-1185">Reference proteome</keyword>
<sequence>MSEDGNDPRDNDMYGHGHTDDDDNESMPSLEEADPHSLLHNHNPFRAADDDDPEEADISQMPQFQNTRIQNTGPGRYHFSATIHQTIPLAGAAYGQNGNGPNTIGGITSFLSNLISNAGVLRQQGQAEPGDGQGRSTPRPDPEGGPHVHRFTYSSGARLHPRDSNNPGPRLEPVDGLNNVLSELFAAFGDPNAPGQAPGQNHPHGPPGPAFVDPLMGLFAALSGGQHGDFVTSQEAMDRIVSQLMEQTATSNAPGPASQADIDALPRKKITRDMLGDDGNADCSITKTDENAPKDASSASATAGSASSSADPTMNMPGAFGVTGEGTSNNPFIVPGSSPPTAAPGAGSSAQQSQSNANEASNNNSSAAERRGWWP</sequence>
<feature type="compositionally biased region" description="Basic and acidic residues" evidence="1">
    <location>
        <begin position="1"/>
        <end position="19"/>
    </location>
</feature>
<organism evidence="2 3">
    <name type="scientific">Paraconiothyrium brasiliense</name>
    <dbReference type="NCBI Taxonomy" id="300254"/>
    <lineage>
        <taxon>Eukaryota</taxon>
        <taxon>Fungi</taxon>
        <taxon>Dikarya</taxon>
        <taxon>Ascomycota</taxon>
        <taxon>Pezizomycotina</taxon>
        <taxon>Dothideomycetes</taxon>
        <taxon>Pleosporomycetidae</taxon>
        <taxon>Pleosporales</taxon>
        <taxon>Massarineae</taxon>
        <taxon>Didymosphaeriaceae</taxon>
        <taxon>Paraconiothyrium</taxon>
    </lineage>
</organism>
<gene>
    <name evidence="2" type="ORF">SLS60_003466</name>
</gene>
<feature type="compositionally biased region" description="Low complexity" evidence="1">
    <location>
        <begin position="296"/>
        <end position="310"/>
    </location>
</feature>
<evidence type="ECO:0000313" key="3">
    <source>
        <dbReference type="Proteomes" id="UP001521785"/>
    </source>
</evidence>
<feature type="region of interest" description="Disordered" evidence="1">
    <location>
        <begin position="272"/>
        <end position="375"/>
    </location>
</feature>
<proteinExistence type="predicted"/>
<reference evidence="2 3" key="1">
    <citation type="submission" date="2024-02" db="EMBL/GenBank/DDBJ databases">
        <title>De novo assembly and annotation of 12 fungi associated with fruit tree decline syndrome in Ontario, Canada.</title>
        <authorList>
            <person name="Sulman M."/>
            <person name="Ellouze W."/>
            <person name="Ilyukhin E."/>
        </authorList>
    </citation>
    <scope>NUCLEOTIDE SEQUENCE [LARGE SCALE GENOMIC DNA]</scope>
    <source>
        <strain evidence="2 3">M42-189</strain>
    </source>
</reference>
<dbReference type="Proteomes" id="UP001521785">
    <property type="component" value="Unassembled WGS sequence"/>
</dbReference>
<comment type="caution">
    <text evidence="2">The sequence shown here is derived from an EMBL/GenBank/DDBJ whole genome shotgun (WGS) entry which is preliminary data.</text>
</comment>
<dbReference type="EMBL" id="JAKJXO020000003">
    <property type="protein sequence ID" value="KAL1608524.1"/>
    <property type="molecule type" value="Genomic_DNA"/>
</dbReference>
<evidence type="ECO:0000313" key="2">
    <source>
        <dbReference type="EMBL" id="KAL1608524.1"/>
    </source>
</evidence>
<name>A0ABR3RVR9_9PLEO</name>
<protein>
    <submittedName>
        <fullName evidence="2">Uncharacterized protein</fullName>
    </submittedName>
</protein>
<accession>A0ABR3RVR9</accession>
<feature type="compositionally biased region" description="Low complexity" evidence="1">
    <location>
        <begin position="194"/>
        <end position="203"/>
    </location>
</feature>
<feature type="region of interest" description="Disordered" evidence="1">
    <location>
        <begin position="1"/>
        <end position="57"/>
    </location>
</feature>